<name>A0A507EL43_9FUNG</name>
<dbReference type="InterPro" id="IPR013536">
    <property type="entry name" value="WLM_dom"/>
</dbReference>
<gene>
    <name evidence="2" type="ORF">CcCBS67573_g08310</name>
</gene>
<proteinExistence type="predicted"/>
<dbReference type="GO" id="GO:0070628">
    <property type="term" value="F:proteasome binding"/>
    <property type="evidence" value="ECO:0007669"/>
    <property type="project" value="TreeGrafter"/>
</dbReference>
<dbReference type="Pfam" id="PF08325">
    <property type="entry name" value="WLM"/>
    <property type="match status" value="1"/>
</dbReference>
<sequence length="349" mass="38726">MHADDSKLVLKYLKSDQNFLQIMASSSLTVAHRGTNHAITVNAQIDTIASLKQSLEALTGVPVANQKLLHKSIKPNTNLDACTLAQVFGQSLPTEKILMVGSLPSDVSVIQRKDAVLDIRKARERTPAKPHRESKIQRTYTFGTVQPLPQFPDANNAKTLLIRLREDIGVIEVMRKHQWFVGTLTELHPAEKEILGFNRNKGAEISLRIRTDDLAGFRHYRTVVSVLMHELVHMVHSDHDDKFHALNRVLNKEYDEFSVGRSVGTDGRVDGSRAFSVDGEVEDSVQRYGYQGGSFVLGGSSGATSDDTAKRETMLAAAENRRLKKWEQDLVDACDGTKTAGTDGVLEKR</sequence>
<dbReference type="OrthoDB" id="49605at2759"/>
<accession>A0A507EL43</accession>
<evidence type="ECO:0000259" key="1">
    <source>
        <dbReference type="PROSITE" id="PS51397"/>
    </source>
</evidence>
<dbReference type="STRING" id="246404.A0A507EL43"/>
<protein>
    <recommendedName>
        <fullName evidence="1">WLM domain-containing protein</fullName>
    </recommendedName>
</protein>
<dbReference type="PROSITE" id="PS51397">
    <property type="entry name" value="WLM"/>
    <property type="match status" value="1"/>
</dbReference>
<evidence type="ECO:0000313" key="3">
    <source>
        <dbReference type="Proteomes" id="UP000320333"/>
    </source>
</evidence>
<dbReference type="AlphaFoldDB" id="A0A507EL43"/>
<dbReference type="PANTHER" id="PTHR47795:SF1">
    <property type="entry name" value="DNA-DEPENDENT METALLOPROTEASE WSS1 HOMOLOG 2"/>
    <property type="match status" value="1"/>
</dbReference>
<feature type="domain" description="WLM" evidence="1">
    <location>
        <begin position="133"/>
        <end position="323"/>
    </location>
</feature>
<dbReference type="SUPFAM" id="SSF54236">
    <property type="entry name" value="Ubiquitin-like"/>
    <property type="match status" value="1"/>
</dbReference>
<reference evidence="2 3" key="1">
    <citation type="journal article" date="2019" name="Sci. Rep.">
        <title>Comparative genomics of chytrid fungi reveal insights into the obligate biotrophic and pathogenic lifestyle of Synchytrium endobioticum.</title>
        <authorList>
            <person name="van de Vossenberg B.T.L.H."/>
            <person name="Warris S."/>
            <person name="Nguyen H.D.T."/>
            <person name="van Gent-Pelzer M.P.E."/>
            <person name="Joly D.L."/>
            <person name="van de Geest H.C."/>
            <person name="Bonants P.J.M."/>
            <person name="Smith D.S."/>
            <person name="Levesque C.A."/>
            <person name="van der Lee T.A.J."/>
        </authorList>
    </citation>
    <scope>NUCLEOTIDE SEQUENCE [LARGE SCALE GENOMIC DNA]</scope>
    <source>
        <strain evidence="2 3">CBS 675.73</strain>
    </source>
</reference>
<dbReference type="PANTHER" id="PTHR47795">
    <property type="entry name" value="UBIQUITIN AND WLM DOMAIN-CONTAINING METALLOPROTEASE SPCC1442.07C"/>
    <property type="match status" value="1"/>
</dbReference>
<comment type="caution">
    <text evidence="2">The sequence shown here is derived from an EMBL/GenBank/DDBJ whole genome shotgun (WGS) entry which is preliminary data.</text>
</comment>
<organism evidence="2 3">
    <name type="scientific">Chytriomyces confervae</name>
    <dbReference type="NCBI Taxonomy" id="246404"/>
    <lineage>
        <taxon>Eukaryota</taxon>
        <taxon>Fungi</taxon>
        <taxon>Fungi incertae sedis</taxon>
        <taxon>Chytridiomycota</taxon>
        <taxon>Chytridiomycota incertae sedis</taxon>
        <taxon>Chytridiomycetes</taxon>
        <taxon>Chytridiales</taxon>
        <taxon>Chytriomycetaceae</taxon>
        <taxon>Chytriomyces</taxon>
    </lineage>
</organism>
<evidence type="ECO:0000313" key="2">
    <source>
        <dbReference type="EMBL" id="TPX64803.1"/>
    </source>
</evidence>
<keyword evidence="3" id="KW-1185">Reference proteome</keyword>
<dbReference type="InterPro" id="IPR029071">
    <property type="entry name" value="Ubiquitin-like_domsf"/>
</dbReference>
<dbReference type="Gene3D" id="3.10.20.90">
    <property type="entry name" value="Phosphatidylinositol 3-kinase Catalytic Subunit, Chain A, domain 1"/>
    <property type="match status" value="1"/>
</dbReference>
<dbReference type="Proteomes" id="UP000320333">
    <property type="component" value="Unassembled WGS sequence"/>
</dbReference>
<dbReference type="EMBL" id="QEAP01000526">
    <property type="protein sequence ID" value="TPX64803.1"/>
    <property type="molecule type" value="Genomic_DNA"/>
</dbReference>